<comment type="caution">
    <text evidence="1">The sequence shown here is derived from an EMBL/GenBank/DDBJ whole genome shotgun (WGS) entry which is preliminary data.</text>
</comment>
<sequence length="259" mass="28060">MPDAELDGRPVAPEELQALALTNYGSFTTLRVEDGIVRGLGLHLERLRRDAQVLFGVDVETARVRELVRRAVPERGAATIRVTVFDPATDLAAPDRASDPRVLVTRRDAAAVPSPPMSVKTVAYERDLPEVKGVGLFGALRHRRAARLDGYDDALFVDASGAVAEGGTWNVGFFDGHDVIWPDARVLPGVTMLLLQRAHPHRIARVTPADLRGMRAAFATNAAVGVRALRRVDGVELDADHPVLDRLRNAYTSVAGEAV</sequence>
<keyword evidence="1" id="KW-0032">Aminotransferase</keyword>
<protein>
    <submittedName>
        <fullName evidence="1">Aminotransferase class IV</fullName>
    </submittedName>
</protein>
<gene>
    <name evidence="1" type="ORF">K7472_17590</name>
</gene>
<dbReference type="Proteomes" id="UP001198565">
    <property type="component" value="Unassembled WGS sequence"/>
</dbReference>
<accession>A0ABS7QWD3</accession>
<evidence type="ECO:0000313" key="1">
    <source>
        <dbReference type="EMBL" id="MBY8886665.1"/>
    </source>
</evidence>
<dbReference type="Gene3D" id="3.30.470.10">
    <property type="match status" value="1"/>
</dbReference>
<organism evidence="1 2">
    <name type="scientific">Streptantibioticus parmotrematis</name>
    <dbReference type="NCBI Taxonomy" id="2873249"/>
    <lineage>
        <taxon>Bacteria</taxon>
        <taxon>Bacillati</taxon>
        <taxon>Actinomycetota</taxon>
        <taxon>Actinomycetes</taxon>
        <taxon>Kitasatosporales</taxon>
        <taxon>Streptomycetaceae</taxon>
        <taxon>Streptantibioticus</taxon>
    </lineage>
</organism>
<dbReference type="InterPro" id="IPR043131">
    <property type="entry name" value="BCAT-like_N"/>
</dbReference>
<proteinExistence type="predicted"/>
<evidence type="ECO:0000313" key="2">
    <source>
        <dbReference type="Proteomes" id="UP001198565"/>
    </source>
</evidence>
<dbReference type="Pfam" id="PF01063">
    <property type="entry name" value="Aminotran_4"/>
    <property type="match status" value="1"/>
</dbReference>
<dbReference type="RefSeq" id="WP_222979082.1">
    <property type="nucleotide sequence ID" value="NZ_JAINVZ010000011.1"/>
</dbReference>
<reference evidence="1 2" key="1">
    <citation type="submission" date="2021-08" db="EMBL/GenBank/DDBJ databases">
        <title>Streptomyces sp. PTM05 isolated from lichen.</title>
        <authorList>
            <person name="Somphong A."/>
            <person name="Phongsopitanun W."/>
            <person name="Tanasupawat S."/>
        </authorList>
    </citation>
    <scope>NUCLEOTIDE SEQUENCE [LARGE SCALE GENOMIC DNA]</scope>
    <source>
        <strain evidence="1 2">Ptm05</strain>
    </source>
</reference>
<dbReference type="Gene3D" id="3.20.10.10">
    <property type="entry name" value="D-amino Acid Aminotransferase, subunit A, domain 2"/>
    <property type="match status" value="1"/>
</dbReference>
<dbReference type="NCBIfam" id="NF006734">
    <property type="entry name" value="PRK09266.1"/>
    <property type="match status" value="1"/>
</dbReference>
<dbReference type="SUPFAM" id="SSF56752">
    <property type="entry name" value="D-aminoacid aminotransferase-like PLP-dependent enzymes"/>
    <property type="match status" value="1"/>
</dbReference>
<name>A0ABS7QWD3_9ACTN</name>
<dbReference type="InterPro" id="IPR001544">
    <property type="entry name" value="Aminotrans_IV"/>
</dbReference>
<keyword evidence="1" id="KW-0808">Transferase</keyword>
<dbReference type="InterPro" id="IPR043132">
    <property type="entry name" value="BCAT-like_C"/>
</dbReference>
<dbReference type="EMBL" id="JAINVZ010000011">
    <property type="protein sequence ID" value="MBY8886665.1"/>
    <property type="molecule type" value="Genomic_DNA"/>
</dbReference>
<dbReference type="GO" id="GO:0008483">
    <property type="term" value="F:transaminase activity"/>
    <property type="evidence" value="ECO:0007669"/>
    <property type="project" value="UniProtKB-KW"/>
</dbReference>
<dbReference type="InterPro" id="IPR036038">
    <property type="entry name" value="Aminotransferase-like"/>
</dbReference>
<keyword evidence="2" id="KW-1185">Reference proteome</keyword>